<reference evidence="17" key="1">
    <citation type="submission" date="2025-08" db="UniProtKB">
        <authorList>
            <consortium name="RefSeq"/>
        </authorList>
    </citation>
    <scope>IDENTIFICATION</scope>
    <source>
        <tissue evidence="17">Total insect</tissue>
    </source>
</reference>
<evidence type="ECO:0000256" key="11">
    <source>
        <dbReference type="ARBA" id="ARBA00054836"/>
    </source>
</evidence>
<keyword evidence="6" id="KW-0297">G-protein coupled receptor</keyword>
<feature type="transmembrane region" description="Helical" evidence="14">
    <location>
        <begin position="85"/>
        <end position="107"/>
    </location>
</feature>
<keyword evidence="8" id="KW-0675">Receptor</keyword>
<dbReference type="GO" id="GO:0005886">
    <property type="term" value="C:plasma membrane"/>
    <property type="evidence" value="ECO:0007669"/>
    <property type="project" value="UniProtKB-SubCell"/>
</dbReference>
<dbReference type="GO" id="GO:0017046">
    <property type="term" value="F:peptide hormone binding"/>
    <property type="evidence" value="ECO:0007669"/>
    <property type="project" value="TreeGrafter"/>
</dbReference>
<dbReference type="PROSITE" id="PS00650">
    <property type="entry name" value="G_PROTEIN_RECEP_F2_2"/>
    <property type="match status" value="1"/>
</dbReference>
<keyword evidence="5 14" id="KW-1133">Transmembrane helix</keyword>
<dbReference type="AlphaFoldDB" id="A0A6P8ZNV2"/>
<dbReference type="GO" id="GO:0007188">
    <property type="term" value="P:adenylate cyclase-modulating G protein-coupled receptor signaling pathway"/>
    <property type="evidence" value="ECO:0007669"/>
    <property type="project" value="TreeGrafter"/>
</dbReference>
<evidence type="ECO:0000256" key="6">
    <source>
        <dbReference type="ARBA" id="ARBA00023040"/>
    </source>
</evidence>
<dbReference type="GO" id="GO:0007166">
    <property type="term" value="P:cell surface receptor signaling pathway"/>
    <property type="evidence" value="ECO:0007669"/>
    <property type="project" value="InterPro"/>
</dbReference>
<dbReference type="GeneID" id="117646269"/>
<evidence type="ECO:0000256" key="4">
    <source>
        <dbReference type="ARBA" id="ARBA00022692"/>
    </source>
</evidence>
<feature type="transmembrane region" description="Helical" evidence="14">
    <location>
        <begin position="55"/>
        <end position="79"/>
    </location>
</feature>
<evidence type="ECO:0000256" key="10">
    <source>
        <dbReference type="ARBA" id="ARBA00023224"/>
    </source>
</evidence>
<evidence type="ECO:0000259" key="15">
    <source>
        <dbReference type="PROSITE" id="PS50261"/>
    </source>
</evidence>
<evidence type="ECO:0000313" key="16">
    <source>
        <dbReference type="Proteomes" id="UP000515158"/>
    </source>
</evidence>
<dbReference type="Gene3D" id="1.20.1070.10">
    <property type="entry name" value="Rhodopsin 7-helix transmembrane proteins"/>
    <property type="match status" value="1"/>
</dbReference>
<evidence type="ECO:0000256" key="2">
    <source>
        <dbReference type="ARBA" id="ARBA00005314"/>
    </source>
</evidence>
<dbReference type="PRINTS" id="PR00249">
    <property type="entry name" value="GPCRSECRETIN"/>
</dbReference>
<proteinExistence type="inferred from homology"/>
<evidence type="ECO:0000256" key="3">
    <source>
        <dbReference type="ARBA" id="ARBA00022475"/>
    </source>
</evidence>
<accession>A0A6P8ZNV2</accession>
<feature type="compositionally biased region" description="Pro residues" evidence="13">
    <location>
        <begin position="332"/>
        <end position="344"/>
    </location>
</feature>
<dbReference type="InterPro" id="IPR000832">
    <property type="entry name" value="GPCR_2_secretin-like"/>
</dbReference>
<feature type="transmembrane region" description="Helical" evidence="14">
    <location>
        <begin position="127"/>
        <end position="147"/>
    </location>
</feature>
<feature type="transmembrane region" description="Helical" evidence="14">
    <location>
        <begin position="20"/>
        <end position="43"/>
    </location>
</feature>
<dbReference type="OrthoDB" id="6022368at2759"/>
<dbReference type="PRINTS" id="PR01127">
    <property type="entry name" value="DIUHORMONER"/>
</dbReference>
<keyword evidence="4 14" id="KW-0812">Transmembrane</keyword>
<dbReference type="Proteomes" id="UP000515158">
    <property type="component" value="Unplaced"/>
</dbReference>
<keyword evidence="9" id="KW-0325">Glycoprotein</keyword>
<evidence type="ECO:0000256" key="7">
    <source>
        <dbReference type="ARBA" id="ARBA00023136"/>
    </source>
</evidence>
<dbReference type="GO" id="GO:0008036">
    <property type="term" value="F:diuretic hormone receptor activity"/>
    <property type="evidence" value="ECO:0007669"/>
    <property type="project" value="InterPro"/>
</dbReference>
<feature type="compositionally biased region" description="Low complexity" evidence="13">
    <location>
        <begin position="367"/>
        <end position="387"/>
    </location>
</feature>
<evidence type="ECO:0000313" key="17">
    <source>
        <dbReference type="RefSeq" id="XP_034242999.1"/>
    </source>
</evidence>
<dbReference type="Pfam" id="PF00002">
    <property type="entry name" value="7tm_2"/>
    <property type="match status" value="1"/>
</dbReference>
<keyword evidence="16" id="KW-1185">Reference proteome</keyword>
<dbReference type="PANTHER" id="PTHR45620">
    <property type="entry name" value="PDF RECEPTOR-LIKE PROTEIN-RELATED"/>
    <property type="match status" value="1"/>
</dbReference>
<dbReference type="PANTHER" id="PTHR45620:SF15">
    <property type="entry name" value="DIURETIC HORMONE 44 RECEPTOR 1-RELATED"/>
    <property type="match status" value="1"/>
</dbReference>
<keyword evidence="7 14" id="KW-0472">Membrane</keyword>
<name>A0A6P8ZNV2_THRPL</name>
<dbReference type="InterPro" id="IPR017983">
    <property type="entry name" value="GPCR_2_secretin-like_CS"/>
</dbReference>
<feature type="region of interest" description="Disordered" evidence="13">
    <location>
        <begin position="325"/>
        <end position="387"/>
    </location>
</feature>
<dbReference type="KEGG" id="tpal:117646269"/>
<comment type="similarity">
    <text evidence="2">Belongs to the G-protein coupled receptor 2 family.</text>
</comment>
<evidence type="ECO:0000256" key="1">
    <source>
        <dbReference type="ARBA" id="ARBA00004651"/>
    </source>
</evidence>
<feature type="transmembrane region" description="Helical" evidence="14">
    <location>
        <begin position="259"/>
        <end position="280"/>
    </location>
</feature>
<feature type="transmembrane region" description="Helical" evidence="14">
    <location>
        <begin position="230"/>
        <end position="247"/>
    </location>
</feature>
<feature type="domain" description="G-protein coupled receptors family 2 profile 2" evidence="15">
    <location>
        <begin position="18"/>
        <end position="281"/>
    </location>
</feature>
<dbReference type="InterPro" id="IPR002001">
    <property type="entry name" value="GPCR_2_diuretic_rcpt"/>
</dbReference>
<protein>
    <recommendedName>
        <fullName evidence="12">Diuretic hormone receptor</fullName>
    </recommendedName>
</protein>
<dbReference type="GO" id="GO:0008528">
    <property type="term" value="F:G protein-coupled peptide receptor activity"/>
    <property type="evidence" value="ECO:0007669"/>
    <property type="project" value="TreeGrafter"/>
</dbReference>
<evidence type="ECO:0000256" key="12">
    <source>
        <dbReference type="ARBA" id="ARBA00071387"/>
    </source>
</evidence>
<evidence type="ECO:0000256" key="5">
    <source>
        <dbReference type="ARBA" id="ARBA00022989"/>
    </source>
</evidence>
<gene>
    <name evidence="17" type="primary">LOC117646269</name>
</gene>
<dbReference type="InterPro" id="IPR017981">
    <property type="entry name" value="GPCR_2-like_7TM"/>
</dbReference>
<dbReference type="SUPFAM" id="SSF81321">
    <property type="entry name" value="Family A G protein-coupled receptor-like"/>
    <property type="match status" value="1"/>
</dbReference>
<comment type="subcellular location">
    <subcellularLocation>
        <location evidence="1">Cell membrane</location>
        <topology evidence="1">Multi-pass membrane protein</topology>
    </subcellularLocation>
</comment>
<comment type="function">
    <text evidence="11">Receptor for the insect diurectic hormone. The activity of this receptor is mediated by G proteins which activate adenylyl cyclase.</text>
</comment>
<organism evidence="17">
    <name type="scientific">Thrips palmi</name>
    <name type="common">Melon thrips</name>
    <dbReference type="NCBI Taxonomy" id="161013"/>
    <lineage>
        <taxon>Eukaryota</taxon>
        <taxon>Metazoa</taxon>
        <taxon>Ecdysozoa</taxon>
        <taxon>Arthropoda</taxon>
        <taxon>Hexapoda</taxon>
        <taxon>Insecta</taxon>
        <taxon>Pterygota</taxon>
        <taxon>Neoptera</taxon>
        <taxon>Paraneoptera</taxon>
        <taxon>Thysanoptera</taxon>
        <taxon>Terebrantia</taxon>
        <taxon>Thripoidea</taxon>
        <taxon>Thripidae</taxon>
        <taxon>Thrips</taxon>
    </lineage>
</organism>
<keyword evidence="3" id="KW-1003">Cell membrane</keyword>
<feature type="transmembrane region" description="Helical" evidence="14">
    <location>
        <begin position="176"/>
        <end position="199"/>
    </location>
</feature>
<dbReference type="FunFam" id="1.20.1070.10:FF:000155">
    <property type="entry name" value="diuretic hormone receptor isoform X1"/>
    <property type="match status" value="1"/>
</dbReference>
<keyword evidence="10" id="KW-0807">Transducer</keyword>
<dbReference type="InParanoid" id="A0A6P8ZNV2"/>
<dbReference type="InterPro" id="IPR050332">
    <property type="entry name" value="GPCR_2"/>
</dbReference>
<feature type="compositionally biased region" description="Polar residues" evidence="13">
    <location>
        <begin position="351"/>
        <end position="364"/>
    </location>
</feature>
<evidence type="ECO:0000256" key="14">
    <source>
        <dbReference type="SAM" id="Phobius"/>
    </source>
</evidence>
<evidence type="ECO:0000256" key="8">
    <source>
        <dbReference type="ARBA" id="ARBA00023170"/>
    </source>
</evidence>
<dbReference type="PROSITE" id="PS50261">
    <property type="entry name" value="G_PROTEIN_RECEP_F2_4"/>
    <property type="match status" value="1"/>
</dbReference>
<evidence type="ECO:0000256" key="9">
    <source>
        <dbReference type="ARBA" id="ARBA00023180"/>
    </source>
</evidence>
<dbReference type="RefSeq" id="XP_034242999.1">
    <property type="nucleotide sequence ID" value="XM_034387108.1"/>
</dbReference>
<evidence type="ECO:0000256" key="13">
    <source>
        <dbReference type="SAM" id="MobiDB-lite"/>
    </source>
</evidence>
<sequence>MVERVSTEPETADHSVITSTIYYVGYTVSTVALTMAVFIFSYFRELHCLRNRIHMNLMLAYIAADIVWILNMAVNVYLIEHISQAFCFIFVVLLHYTMLTHFLWMFVEGLYLYTLVVKTFQQGTAKLPAYLVIGWGVPLVVVVSWVVTRLLHPEEQTEHEQDLCSWLAYHWSDWVYQAPVIAVLAINTIFLCFVMYVLITKLRSDSSMRPGAMGPPGDAEQQQSKKAAKALLVLIPLLGITYILVIAGPTEGHAANVFAHVRALLLSTQGLLVAIFYCFLNTDVRHTLANRWERWREVRTLGRQRNGRAASVNWTNRDTWPLCKCPLRHRAPSPPQPPSPPPGPDPHKESSFSGSLASRSTTRKWGTGRPPSGTATTSSPGWTSPTT</sequence>